<dbReference type="Proteomes" id="UP001649381">
    <property type="component" value="Unassembled WGS sequence"/>
</dbReference>
<keyword evidence="5" id="KW-1185">Reference proteome</keyword>
<accession>A0ABS9GZC8</accession>
<evidence type="ECO:0000313" key="4">
    <source>
        <dbReference type="EMBL" id="MCF6137111.1"/>
    </source>
</evidence>
<organism evidence="4 5">
    <name type="scientific">Pseudalkalibacillus berkeleyi</name>
    <dbReference type="NCBI Taxonomy" id="1069813"/>
    <lineage>
        <taxon>Bacteria</taxon>
        <taxon>Bacillati</taxon>
        <taxon>Bacillota</taxon>
        <taxon>Bacilli</taxon>
        <taxon>Bacillales</taxon>
        <taxon>Fictibacillaceae</taxon>
        <taxon>Pseudalkalibacillus</taxon>
    </lineage>
</organism>
<keyword evidence="4" id="KW-0966">Cell projection</keyword>
<proteinExistence type="inferred from homology"/>
<gene>
    <name evidence="4" type="primary">flgD</name>
    <name evidence="4" type="ORF">L2716_05155</name>
</gene>
<feature type="domain" description="FlgD Tudor-like" evidence="3">
    <location>
        <begin position="82"/>
        <end position="137"/>
    </location>
</feature>
<comment type="caution">
    <text evidence="4">The sequence shown here is derived from an EMBL/GenBank/DDBJ whole genome shotgun (WGS) entry which is preliminary data.</text>
</comment>
<keyword evidence="4" id="KW-0282">Flagellum</keyword>
<dbReference type="Pfam" id="PF03963">
    <property type="entry name" value="FlgD"/>
    <property type="match status" value="1"/>
</dbReference>
<sequence length="141" mass="15658">MDNKIDQSLFLPETQIRKTGSSNLGKDDFLKILVAQLANQDPLKPMEDKEFISQMANFSSLEQMVNMNQTLNSWVAHQNNGQLLQYSELIGKQVTWSESTDDGTVTHTGTVAKIHFEQGETTIELDDGTKVTPAQVTTLSA</sequence>
<protein>
    <submittedName>
        <fullName evidence="4">Flagellar hook assembly protein FlgD</fullName>
    </submittedName>
</protein>
<comment type="similarity">
    <text evidence="1">Belongs to the FlgD family.</text>
</comment>
<evidence type="ECO:0000256" key="1">
    <source>
        <dbReference type="ARBA" id="ARBA00010577"/>
    </source>
</evidence>
<evidence type="ECO:0000259" key="3">
    <source>
        <dbReference type="Pfam" id="PF13861"/>
    </source>
</evidence>
<keyword evidence="4" id="KW-0969">Cilium</keyword>
<dbReference type="InterPro" id="IPR025963">
    <property type="entry name" value="FLgD_Tudor"/>
</dbReference>
<name>A0ABS9GZC8_9BACL</name>
<dbReference type="NCBIfam" id="NF007197">
    <property type="entry name" value="PRK09618.1"/>
    <property type="match status" value="1"/>
</dbReference>
<dbReference type="Pfam" id="PF13861">
    <property type="entry name" value="FLgD_tudor"/>
    <property type="match status" value="1"/>
</dbReference>
<keyword evidence="2" id="KW-1005">Bacterial flagellum biogenesis</keyword>
<dbReference type="RefSeq" id="WP_236332427.1">
    <property type="nucleotide sequence ID" value="NZ_JAKIJS010000001.1"/>
</dbReference>
<reference evidence="4 5" key="1">
    <citation type="submission" date="2022-01" db="EMBL/GenBank/DDBJ databases">
        <title>Alkalihalobacillus sp. EGI L200015, a novel bacterium isolated from a salt lake sediment.</title>
        <authorList>
            <person name="Gao L."/>
            <person name="Fang B.-Z."/>
            <person name="Li W.-J."/>
        </authorList>
    </citation>
    <scope>NUCLEOTIDE SEQUENCE [LARGE SCALE GENOMIC DNA]</scope>
    <source>
        <strain evidence="4 5">KCTC 12718</strain>
    </source>
</reference>
<evidence type="ECO:0000256" key="2">
    <source>
        <dbReference type="ARBA" id="ARBA00022795"/>
    </source>
</evidence>
<dbReference type="InterPro" id="IPR005648">
    <property type="entry name" value="FlgD"/>
</dbReference>
<dbReference type="EMBL" id="JAKIJS010000001">
    <property type="protein sequence ID" value="MCF6137111.1"/>
    <property type="molecule type" value="Genomic_DNA"/>
</dbReference>
<evidence type="ECO:0000313" key="5">
    <source>
        <dbReference type="Proteomes" id="UP001649381"/>
    </source>
</evidence>